<feature type="domain" description="BTB" evidence="1">
    <location>
        <begin position="131"/>
        <end position="190"/>
    </location>
</feature>
<sequence length="288" mass="32898">MSKLEVANKANETIQAKWIIEKKTFDESIFSSESKTLDEKIGLTWSMYYHKRRYGVTDYFDFENTGTVDAKENNYIILDRIDENTFYSDSQRYFSSGQFCISVDGIFKHDKKSIILDASNWGLQLKKDEKTDFQFIVSGESVKVHKLLLSAESSVFNDMFENATGDKVEIAGFKLETFKAAVNFCYAQDIAEFVTNDENAVELLLFADKYDFKTLKPKLEAHFRNLLTTENVGIMVAAANKVQCQSLRQACIDFVRSLLNNNKSGSNIDISIFDAKFLQEVLQQALKP</sequence>
<dbReference type="SMART" id="SM00225">
    <property type="entry name" value="BTB"/>
    <property type="match status" value="1"/>
</dbReference>
<dbReference type="Proteomes" id="UP000887578">
    <property type="component" value="Unplaced"/>
</dbReference>
<dbReference type="InterPro" id="IPR011333">
    <property type="entry name" value="SKP1/BTB/POZ_sf"/>
</dbReference>
<dbReference type="Pfam" id="PF00651">
    <property type="entry name" value="BTB"/>
    <property type="match status" value="1"/>
</dbReference>
<evidence type="ECO:0000313" key="2">
    <source>
        <dbReference type="Proteomes" id="UP000887578"/>
    </source>
</evidence>
<name>A0A914PJF0_9BILA</name>
<accession>A0A914PJF0</accession>
<dbReference type="AlphaFoldDB" id="A0A914PJF0"/>
<dbReference type="SUPFAM" id="SSF54695">
    <property type="entry name" value="POZ domain"/>
    <property type="match status" value="1"/>
</dbReference>
<keyword evidence="2" id="KW-1185">Reference proteome</keyword>
<dbReference type="PROSITE" id="PS50097">
    <property type="entry name" value="BTB"/>
    <property type="match status" value="1"/>
</dbReference>
<dbReference type="CDD" id="cd18186">
    <property type="entry name" value="BTB_POZ_ZBTB_KLHL-like"/>
    <property type="match status" value="1"/>
</dbReference>
<dbReference type="Gene3D" id="3.30.710.10">
    <property type="entry name" value="Potassium Channel Kv1.1, Chain A"/>
    <property type="match status" value="1"/>
</dbReference>
<dbReference type="WBParaSite" id="PDA_v2.g14892.t1">
    <property type="protein sequence ID" value="PDA_v2.g14892.t1"/>
    <property type="gene ID" value="PDA_v2.g14892"/>
</dbReference>
<evidence type="ECO:0000259" key="1">
    <source>
        <dbReference type="PROSITE" id="PS50097"/>
    </source>
</evidence>
<evidence type="ECO:0000313" key="3">
    <source>
        <dbReference type="WBParaSite" id="PDA_v2.g14892.t1"/>
    </source>
</evidence>
<dbReference type="PANTHER" id="PTHR24410:SF23">
    <property type="entry name" value="BTB DOMAIN-CONTAINING PROTEIN-RELATED"/>
    <property type="match status" value="1"/>
</dbReference>
<dbReference type="InterPro" id="IPR051481">
    <property type="entry name" value="BTB-POZ/Galectin-3-binding"/>
</dbReference>
<dbReference type="PANTHER" id="PTHR24410">
    <property type="entry name" value="HL07962P-RELATED"/>
    <property type="match status" value="1"/>
</dbReference>
<proteinExistence type="predicted"/>
<dbReference type="InterPro" id="IPR000210">
    <property type="entry name" value="BTB/POZ_dom"/>
</dbReference>
<reference evidence="3" key="1">
    <citation type="submission" date="2022-11" db="UniProtKB">
        <authorList>
            <consortium name="WormBaseParasite"/>
        </authorList>
    </citation>
    <scope>IDENTIFICATION</scope>
</reference>
<protein>
    <submittedName>
        <fullName evidence="3">BTB domain-containing protein</fullName>
    </submittedName>
</protein>
<organism evidence="2 3">
    <name type="scientific">Panagrolaimus davidi</name>
    <dbReference type="NCBI Taxonomy" id="227884"/>
    <lineage>
        <taxon>Eukaryota</taxon>
        <taxon>Metazoa</taxon>
        <taxon>Ecdysozoa</taxon>
        <taxon>Nematoda</taxon>
        <taxon>Chromadorea</taxon>
        <taxon>Rhabditida</taxon>
        <taxon>Tylenchina</taxon>
        <taxon>Panagrolaimomorpha</taxon>
        <taxon>Panagrolaimoidea</taxon>
        <taxon>Panagrolaimidae</taxon>
        <taxon>Panagrolaimus</taxon>
    </lineage>
</organism>